<gene>
    <name evidence="7" type="ORF">NX801_14015</name>
</gene>
<reference evidence="7" key="1">
    <citation type="submission" date="2022-08" db="EMBL/GenBank/DDBJ databases">
        <authorList>
            <person name="Somphong A."/>
            <person name="Phongsopitanun W."/>
        </authorList>
    </citation>
    <scope>NUCLEOTIDE SEQUENCE</scope>
    <source>
        <strain evidence="7">LP05-1</strain>
    </source>
</reference>
<name>A0ABT2CH61_9ACTN</name>
<feature type="domain" description="HTH tetR-type" evidence="6">
    <location>
        <begin position="8"/>
        <end position="68"/>
    </location>
</feature>
<sequence length="244" mass="25633">MVKDGTERLDRAKVAATALRLLGDCGLEGLTLRAIARELGVKAPALYWHFKDKQALLDEMATEMFRRMTAETATAVVTSADWPEALSTAMRGLRSQLLRYRDGAKIYSGTRFTDLSYAGPLETYLTALTGAGFTLPAAARAWFTAYSYTIGYVIEEQAMGPVPGPDAGGTGDVGGAKGYDVAARAERLADFPLAAAMGPEVFGDDRERGFEAGLAAVVAGIGATLGPAAPAADRPAGPYGPYGN</sequence>
<keyword evidence="3 5" id="KW-0238">DNA-binding</keyword>
<dbReference type="InterPro" id="IPR003012">
    <property type="entry name" value="Tet_transcr_reg_TetR"/>
</dbReference>
<dbReference type="PRINTS" id="PR00455">
    <property type="entry name" value="HTHTETR"/>
</dbReference>
<evidence type="ECO:0000256" key="2">
    <source>
        <dbReference type="ARBA" id="ARBA00023015"/>
    </source>
</evidence>
<protein>
    <submittedName>
        <fullName evidence="7">TetR/AcrR family transcriptional regulator C-terminal domain-containing protein</fullName>
    </submittedName>
</protein>
<accession>A0ABT2CH61</accession>
<evidence type="ECO:0000256" key="5">
    <source>
        <dbReference type="PROSITE-ProRule" id="PRU00335"/>
    </source>
</evidence>
<dbReference type="Gene3D" id="1.10.357.10">
    <property type="entry name" value="Tetracycline Repressor, domain 2"/>
    <property type="match status" value="1"/>
</dbReference>
<keyword evidence="4" id="KW-0804">Transcription</keyword>
<evidence type="ECO:0000256" key="1">
    <source>
        <dbReference type="ARBA" id="ARBA00022491"/>
    </source>
</evidence>
<organism evidence="7 8">
    <name type="scientific">Streptomyces pyxinae</name>
    <dbReference type="NCBI Taxonomy" id="2970734"/>
    <lineage>
        <taxon>Bacteria</taxon>
        <taxon>Bacillati</taxon>
        <taxon>Actinomycetota</taxon>
        <taxon>Actinomycetes</taxon>
        <taxon>Kitasatosporales</taxon>
        <taxon>Streptomycetaceae</taxon>
        <taxon>Streptomyces</taxon>
    </lineage>
</organism>
<evidence type="ECO:0000256" key="4">
    <source>
        <dbReference type="ARBA" id="ARBA00023163"/>
    </source>
</evidence>
<keyword evidence="2" id="KW-0805">Transcription regulation</keyword>
<dbReference type="Pfam" id="PF00440">
    <property type="entry name" value="TetR_N"/>
    <property type="match status" value="1"/>
</dbReference>
<dbReference type="Pfam" id="PF02909">
    <property type="entry name" value="TetR_C_1"/>
    <property type="match status" value="1"/>
</dbReference>
<evidence type="ECO:0000259" key="6">
    <source>
        <dbReference type="PROSITE" id="PS50977"/>
    </source>
</evidence>
<evidence type="ECO:0000313" key="8">
    <source>
        <dbReference type="Proteomes" id="UP001431313"/>
    </source>
</evidence>
<comment type="caution">
    <text evidence="7">The sequence shown here is derived from an EMBL/GenBank/DDBJ whole genome shotgun (WGS) entry which is preliminary data.</text>
</comment>
<dbReference type="InterPro" id="IPR001647">
    <property type="entry name" value="HTH_TetR"/>
</dbReference>
<keyword evidence="1" id="KW-0678">Repressor</keyword>
<dbReference type="PANTHER" id="PTHR30055:SF151">
    <property type="entry name" value="TRANSCRIPTIONAL REGULATORY PROTEIN"/>
    <property type="match status" value="1"/>
</dbReference>
<dbReference type="InterPro" id="IPR036271">
    <property type="entry name" value="Tet_transcr_reg_TetR-rel_C_sf"/>
</dbReference>
<dbReference type="SUPFAM" id="SSF48498">
    <property type="entry name" value="Tetracyclin repressor-like, C-terminal domain"/>
    <property type="match status" value="1"/>
</dbReference>
<keyword evidence="8" id="KW-1185">Reference proteome</keyword>
<dbReference type="PROSITE" id="PS50977">
    <property type="entry name" value="HTH_TETR_2"/>
    <property type="match status" value="1"/>
</dbReference>
<evidence type="ECO:0000313" key="7">
    <source>
        <dbReference type="EMBL" id="MCS0636757.1"/>
    </source>
</evidence>
<evidence type="ECO:0000256" key="3">
    <source>
        <dbReference type="ARBA" id="ARBA00023125"/>
    </source>
</evidence>
<proteinExistence type="predicted"/>
<dbReference type="SUPFAM" id="SSF46689">
    <property type="entry name" value="Homeodomain-like"/>
    <property type="match status" value="1"/>
</dbReference>
<dbReference type="Gene3D" id="1.10.10.60">
    <property type="entry name" value="Homeodomain-like"/>
    <property type="match status" value="1"/>
</dbReference>
<feature type="DNA-binding region" description="H-T-H motif" evidence="5">
    <location>
        <begin position="31"/>
        <end position="50"/>
    </location>
</feature>
<dbReference type="InterPro" id="IPR050109">
    <property type="entry name" value="HTH-type_TetR-like_transc_reg"/>
</dbReference>
<dbReference type="InterPro" id="IPR004111">
    <property type="entry name" value="Repressor_TetR_C"/>
</dbReference>
<dbReference type="PRINTS" id="PR00400">
    <property type="entry name" value="TETREPRESSOR"/>
</dbReference>
<dbReference type="Proteomes" id="UP001431313">
    <property type="component" value="Unassembled WGS sequence"/>
</dbReference>
<dbReference type="PANTHER" id="PTHR30055">
    <property type="entry name" value="HTH-TYPE TRANSCRIPTIONAL REGULATOR RUTR"/>
    <property type="match status" value="1"/>
</dbReference>
<dbReference type="RefSeq" id="WP_258788015.1">
    <property type="nucleotide sequence ID" value="NZ_JANUGQ010000010.1"/>
</dbReference>
<dbReference type="InterPro" id="IPR009057">
    <property type="entry name" value="Homeodomain-like_sf"/>
</dbReference>
<dbReference type="EMBL" id="JANUGQ010000010">
    <property type="protein sequence ID" value="MCS0636757.1"/>
    <property type="molecule type" value="Genomic_DNA"/>
</dbReference>